<dbReference type="GO" id="GO:0004342">
    <property type="term" value="F:glucosamine-6-phosphate deaminase activity"/>
    <property type="evidence" value="ECO:0007669"/>
    <property type="project" value="InterPro"/>
</dbReference>
<dbReference type="EMBL" id="CDMY01000688">
    <property type="protein sequence ID" value="CEM29934.1"/>
    <property type="molecule type" value="Genomic_DNA"/>
</dbReference>
<reference evidence="1 2" key="1">
    <citation type="submission" date="2014-11" db="EMBL/GenBank/DDBJ databases">
        <authorList>
            <person name="Zhu J."/>
            <person name="Qi W."/>
            <person name="Song R."/>
        </authorList>
    </citation>
    <scope>NUCLEOTIDE SEQUENCE [LARGE SCALE GENOMIC DNA]</scope>
</reference>
<sequence length="825" mass="91594">MGDIGSHGQATAVKQEGERLPVIEFLSPIELGRHLALRFLAFAKSKPRGVIALPTGKTPEMFIKFLTLYRDEWGSKAVEEDFRQGGLASLMGGPFPDTSELTFVQLDEFFPILPSHKNAFTHYVRERYMPLLGIPESRFIHMDLIAAGVITANDIHDLFPDGKADISLLSRDPVSEVEKERAAALKRVAEFCQKFDERVRSLGGIDFFLGGIGPDGHIAFNMPGSGHDSTTRLVRLNYPTAAQAAVDLGGIEYARDKLAMTLGLGTICSKRDSIIIIAAVGEGKAKVVRDALLSHVSEDVPATAFHSHTGCVLYVSRGAVKELPNRRAIHLQRQLDDCASCGESVDSVRDRVIDEGFINTALQQRCSIESLRQEHLQSTPTGRLALRTVDACGPLSAPSSAWPPSEESSRRLMSKLDRGLATLKGIPAFRSSYRGKRGDEMVGGVGAEEVVFLHTAPHHDDIMLSYHPLMKVFLSLPNYHHHFAYLTSGFHSVSDSYMLSTLARAFNCDGGVDRFIANASALIFRAPYDEVLQRFTAAQQRKDNDTMGHIETVLMLRQVVAIWDATDAAALAQVARRLHEKVLPSHMPGDALSRELQLLKGGMRETEVDRMWALRGVSSDRTRHLRSKFYTDDYFTPLPTLDDDAMPLAKLIQECNPEVITVALDPEGTGPDTHYKVLQVVAEAVRYVSAERASRGVSWSPSIWGYRNVWHRFDMWDANLIFPTDQQLLHEMNDAFLSCFSTQKAASFPSPYYDGPFSKWGEAIQREQLADLKTLLGPSYATNHPDALVSGASGCILLKEMTAQEFLREARELKDRLLTYHNNRS</sequence>
<dbReference type="SUPFAM" id="SSF102588">
    <property type="entry name" value="LmbE-like"/>
    <property type="match status" value="1"/>
</dbReference>
<gene>
    <name evidence="1" type="ORF">Vbra_17958</name>
</gene>
<dbReference type="SUPFAM" id="SSF100950">
    <property type="entry name" value="NagB/RpiA/CoA transferase-like"/>
    <property type="match status" value="1"/>
</dbReference>
<dbReference type="VEuPathDB" id="CryptoDB:Vbra_17958"/>
<dbReference type="Proteomes" id="UP000041254">
    <property type="component" value="Unassembled WGS sequence"/>
</dbReference>
<organism evidence="1 2">
    <name type="scientific">Vitrella brassicaformis (strain CCMP3155)</name>
    <dbReference type="NCBI Taxonomy" id="1169540"/>
    <lineage>
        <taxon>Eukaryota</taxon>
        <taxon>Sar</taxon>
        <taxon>Alveolata</taxon>
        <taxon>Colpodellida</taxon>
        <taxon>Vitrellaceae</taxon>
        <taxon>Vitrella</taxon>
    </lineage>
</organism>
<dbReference type="AlphaFoldDB" id="A0A0G4GJA9"/>
<proteinExistence type="predicted"/>
<dbReference type="OrthoDB" id="7663298at2759"/>
<dbReference type="InParanoid" id="A0A0G4GJA9"/>
<keyword evidence="2" id="KW-1185">Reference proteome</keyword>
<dbReference type="PANTHER" id="PTHR42892:SF1">
    <property type="entry name" value="GLUCOSAMINE-6-PHOSPHATE ISOMERASE"/>
    <property type="match status" value="1"/>
</dbReference>
<dbReference type="PROSITE" id="PS01161">
    <property type="entry name" value="GLC_GALNAC_ISOMERASE"/>
    <property type="match status" value="1"/>
</dbReference>
<dbReference type="InterPro" id="IPR052960">
    <property type="entry name" value="GlcN6P_deaminase-like"/>
</dbReference>
<accession>A0A0G4GJA9</accession>
<dbReference type="STRING" id="1169540.A0A0G4GJA9"/>
<evidence type="ECO:0000313" key="2">
    <source>
        <dbReference type="Proteomes" id="UP000041254"/>
    </source>
</evidence>
<dbReference type="OMA" id="QIDEFYP"/>
<dbReference type="GO" id="GO:0006044">
    <property type="term" value="P:N-acetylglucosamine metabolic process"/>
    <property type="evidence" value="ECO:0007669"/>
    <property type="project" value="InterPro"/>
</dbReference>
<dbReference type="InterPro" id="IPR018321">
    <property type="entry name" value="Glucosamine6P_isomerase_CS"/>
</dbReference>
<dbReference type="Gene3D" id="3.40.50.1360">
    <property type="match status" value="1"/>
</dbReference>
<evidence type="ECO:0000313" key="1">
    <source>
        <dbReference type="EMBL" id="CEM29934.1"/>
    </source>
</evidence>
<dbReference type="InterPro" id="IPR024078">
    <property type="entry name" value="LmbE-like_dom_sf"/>
</dbReference>
<name>A0A0G4GJA9_VITBC</name>
<dbReference type="InterPro" id="IPR037171">
    <property type="entry name" value="NagB/RpiA_transferase-like"/>
</dbReference>
<dbReference type="PANTHER" id="PTHR42892">
    <property type="entry name" value="GLUCOSAMINE-6-PHOSPHATE DEAMINASE-LIKE PROTEIN BT_0258-RELATED"/>
    <property type="match status" value="1"/>
</dbReference>
<protein>
    <submittedName>
        <fullName evidence="1">Uncharacterized protein</fullName>
    </submittedName>
</protein>
<dbReference type="Gene3D" id="3.40.50.10320">
    <property type="entry name" value="LmbE-like"/>
    <property type="match status" value="1"/>
</dbReference>